<feature type="transmembrane region" description="Helical" evidence="10">
    <location>
        <begin position="163"/>
        <end position="183"/>
    </location>
</feature>
<keyword evidence="10" id="KW-0472">Membrane</keyword>
<dbReference type="GO" id="GO:0098552">
    <property type="term" value="C:side of membrane"/>
    <property type="evidence" value="ECO:0007669"/>
    <property type="project" value="UniProtKB-KW"/>
</dbReference>
<evidence type="ECO:0000256" key="11">
    <source>
        <dbReference type="SAM" id="SignalP"/>
    </source>
</evidence>
<feature type="region of interest" description="Disordered" evidence="9">
    <location>
        <begin position="132"/>
        <end position="151"/>
    </location>
</feature>
<sequence>MAAKQIVAAVVATIFVLTFCSGTMAQAPAPEPTAEAPGPDCFTNLLSLSDCLTYVEAGSNLTKPEKPCCPELAGLVESTPQCLCYLLDKNATSSYGFNIDMNRALNLPTVCKVSTPPVSLCSVITGAPAESPTGNGGSMSPGFAPQGLAASPSSGNNSGASNIAVSGLASLVALAIAFLPTLFGI</sequence>
<proteinExistence type="inferred from homology"/>
<evidence type="ECO:0000256" key="2">
    <source>
        <dbReference type="ARBA" id="ARBA00009748"/>
    </source>
</evidence>
<comment type="subcellular location">
    <subcellularLocation>
        <location evidence="1">Cell membrane</location>
        <topology evidence="1">Lipid-anchor</topology>
        <topology evidence="1">GPI-anchor</topology>
    </subcellularLocation>
</comment>
<feature type="signal peptide" evidence="11">
    <location>
        <begin position="1"/>
        <end position="25"/>
    </location>
</feature>
<dbReference type="GO" id="GO:0005886">
    <property type="term" value="C:plasma membrane"/>
    <property type="evidence" value="ECO:0007669"/>
    <property type="project" value="UniProtKB-SubCell"/>
</dbReference>
<dbReference type="Pfam" id="PF14368">
    <property type="entry name" value="LTP_2"/>
    <property type="match status" value="1"/>
</dbReference>
<feature type="chain" id="PRO_5001603741" evidence="11">
    <location>
        <begin position="26"/>
        <end position="185"/>
    </location>
</feature>
<evidence type="ECO:0000256" key="7">
    <source>
        <dbReference type="ARBA" id="ARBA00023180"/>
    </source>
</evidence>
<dbReference type="HOGENOM" id="CLU_089796_5_0_1"/>
<dbReference type="Proteomes" id="UP000026915">
    <property type="component" value="Chromosome 9"/>
</dbReference>
<keyword evidence="3" id="KW-1003">Cell membrane</keyword>
<dbReference type="AlphaFoldDB" id="A0A061GUI1"/>
<dbReference type="PANTHER" id="PTHR33044">
    <property type="entry name" value="BIFUNCTIONAL INHIBITOR/LIPID-TRANSFER PROTEIN/SEED STORAGE 2S ALBUMIN SUPERFAMILY PROTEIN-RELATED"/>
    <property type="match status" value="1"/>
</dbReference>
<dbReference type="InterPro" id="IPR043325">
    <property type="entry name" value="LTSS"/>
</dbReference>
<gene>
    <name evidence="13" type="ORF">TCM_041123</name>
</gene>
<evidence type="ECO:0000256" key="8">
    <source>
        <dbReference type="ARBA" id="ARBA00023288"/>
    </source>
</evidence>
<dbReference type="Gene3D" id="1.10.110.10">
    <property type="entry name" value="Plant lipid-transfer and hydrophobic proteins"/>
    <property type="match status" value="1"/>
</dbReference>
<name>A0A061GUI1_THECC</name>
<dbReference type="eggNOG" id="ENOG502S59X">
    <property type="taxonomic scope" value="Eukaryota"/>
</dbReference>
<dbReference type="FunCoup" id="A0A061GUI1">
    <property type="interactions" value="98"/>
</dbReference>
<evidence type="ECO:0000256" key="1">
    <source>
        <dbReference type="ARBA" id="ARBA00004609"/>
    </source>
</evidence>
<dbReference type="SMART" id="SM00499">
    <property type="entry name" value="AAI"/>
    <property type="match status" value="1"/>
</dbReference>
<dbReference type="EMBL" id="CM001887">
    <property type="protein sequence ID" value="EOY33141.1"/>
    <property type="molecule type" value="Genomic_DNA"/>
</dbReference>
<dbReference type="InParanoid" id="A0A061GUI1"/>
<evidence type="ECO:0000256" key="5">
    <source>
        <dbReference type="ARBA" id="ARBA00022729"/>
    </source>
</evidence>
<dbReference type="CDD" id="cd00010">
    <property type="entry name" value="AAI_LTSS"/>
    <property type="match status" value="1"/>
</dbReference>
<dbReference type="InterPro" id="IPR036312">
    <property type="entry name" value="Bifun_inhib/LTP/seed_sf"/>
</dbReference>
<evidence type="ECO:0000256" key="10">
    <source>
        <dbReference type="SAM" id="Phobius"/>
    </source>
</evidence>
<dbReference type="InterPro" id="IPR016140">
    <property type="entry name" value="Bifunc_inhib/LTP/seed_store"/>
</dbReference>
<keyword evidence="6" id="KW-1015">Disulfide bond</keyword>
<accession>A0A061GUI1</accession>
<protein>
    <submittedName>
        <fullName evidence="13">Bifunctional inhibitor/lipid-transfer protein/seed storage 2S albumin superfamily protein, putative</fullName>
    </submittedName>
</protein>
<keyword evidence="10" id="KW-1133">Transmembrane helix</keyword>
<evidence type="ECO:0000256" key="9">
    <source>
        <dbReference type="SAM" id="MobiDB-lite"/>
    </source>
</evidence>
<keyword evidence="7" id="KW-0325">Glycoprotein</keyword>
<evidence type="ECO:0000313" key="14">
    <source>
        <dbReference type="Proteomes" id="UP000026915"/>
    </source>
</evidence>
<keyword evidence="8" id="KW-0449">Lipoprotein</keyword>
<keyword evidence="14" id="KW-1185">Reference proteome</keyword>
<dbReference type="OMA" id="PNICTVE"/>
<dbReference type="Gramene" id="EOY33141">
    <property type="protein sequence ID" value="EOY33141"/>
    <property type="gene ID" value="TCM_041123"/>
</dbReference>
<organism evidence="13 14">
    <name type="scientific">Theobroma cacao</name>
    <name type="common">Cacao</name>
    <name type="synonym">Cocoa</name>
    <dbReference type="NCBI Taxonomy" id="3641"/>
    <lineage>
        <taxon>Eukaryota</taxon>
        <taxon>Viridiplantae</taxon>
        <taxon>Streptophyta</taxon>
        <taxon>Embryophyta</taxon>
        <taxon>Tracheophyta</taxon>
        <taxon>Spermatophyta</taxon>
        <taxon>Magnoliopsida</taxon>
        <taxon>eudicotyledons</taxon>
        <taxon>Gunneridae</taxon>
        <taxon>Pentapetalae</taxon>
        <taxon>rosids</taxon>
        <taxon>malvids</taxon>
        <taxon>Malvales</taxon>
        <taxon>Malvaceae</taxon>
        <taxon>Byttnerioideae</taxon>
        <taxon>Theobroma</taxon>
    </lineage>
</organism>
<evidence type="ECO:0000313" key="13">
    <source>
        <dbReference type="EMBL" id="EOY33141.1"/>
    </source>
</evidence>
<dbReference type="FunFam" id="1.10.110.10:FF:000001">
    <property type="entry name" value="Bifunctional inhibitor/lipid-transfer protein/seed storage 2S albumin superfamily protein"/>
    <property type="match status" value="1"/>
</dbReference>
<keyword evidence="4" id="KW-0336">GPI-anchor</keyword>
<feature type="domain" description="Bifunctional inhibitor/plant lipid transfer protein/seed storage helical" evidence="12">
    <location>
        <begin position="41"/>
        <end position="121"/>
    </location>
</feature>
<evidence type="ECO:0000256" key="4">
    <source>
        <dbReference type="ARBA" id="ARBA00022622"/>
    </source>
</evidence>
<dbReference type="STRING" id="3641.A0A061GUI1"/>
<evidence type="ECO:0000256" key="3">
    <source>
        <dbReference type="ARBA" id="ARBA00022475"/>
    </source>
</evidence>
<keyword evidence="10" id="KW-0812">Transmembrane</keyword>
<evidence type="ECO:0000256" key="6">
    <source>
        <dbReference type="ARBA" id="ARBA00023157"/>
    </source>
</evidence>
<evidence type="ECO:0000259" key="12">
    <source>
        <dbReference type="SMART" id="SM00499"/>
    </source>
</evidence>
<dbReference type="SUPFAM" id="SSF47699">
    <property type="entry name" value="Bifunctional inhibitor/lipid-transfer protein/seed storage 2S albumin"/>
    <property type="match status" value="1"/>
</dbReference>
<comment type="similarity">
    <text evidence="2">Belongs to the plant LTP family.</text>
</comment>
<reference evidence="13 14" key="1">
    <citation type="journal article" date="2013" name="Genome Biol.">
        <title>The genome sequence of the most widely cultivated cacao type and its use to identify candidate genes regulating pod color.</title>
        <authorList>
            <person name="Motamayor J.C."/>
            <person name="Mockaitis K."/>
            <person name="Schmutz J."/>
            <person name="Haiminen N."/>
            <person name="Iii D.L."/>
            <person name="Cornejo O."/>
            <person name="Findley S.D."/>
            <person name="Zheng P."/>
            <person name="Utro F."/>
            <person name="Royaert S."/>
            <person name="Saski C."/>
            <person name="Jenkins J."/>
            <person name="Podicheti R."/>
            <person name="Zhao M."/>
            <person name="Scheffler B.E."/>
            <person name="Stack J.C."/>
            <person name="Feltus F.A."/>
            <person name="Mustiga G.M."/>
            <person name="Amores F."/>
            <person name="Phillips W."/>
            <person name="Marelli J.P."/>
            <person name="May G.D."/>
            <person name="Shapiro H."/>
            <person name="Ma J."/>
            <person name="Bustamante C.D."/>
            <person name="Schnell R.J."/>
            <person name="Main D."/>
            <person name="Gilbert D."/>
            <person name="Parida L."/>
            <person name="Kuhn D.N."/>
        </authorList>
    </citation>
    <scope>NUCLEOTIDE SEQUENCE [LARGE SCALE GENOMIC DNA]</scope>
    <source>
        <strain evidence="14">cv. Matina 1-6</strain>
    </source>
</reference>
<keyword evidence="5 11" id="KW-0732">Signal</keyword>